<dbReference type="InterPro" id="IPR029767">
    <property type="entry name" value="WecB-like"/>
</dbReference>
<dbReference type="SUPFAM" id="SSF53756">
    <property type="entry name" value="UDP-Glycosyltransferase/glycogen phosphorylase"/>
    <property type="match status" value="1"/>
</dbReference>
<dbReference type="GO" id="GO:0008761">
    <property type="term" value="F:UDP-N-acetylglucosamine 2-epimerase activity"/>
    <property type="evidence" value="ECO:0007669"/>
    <property type="project" value="UniProtKB-EC"/>
</dbReference>
<dbReference type="PANTHER" id="PTHR43174">
    <property type="entry name" value="UDP-N-ACETYLGLUCOSAMINE 2-EPIMERASE"/>
    <property type="match status" value="1"/>
</dbReference>
<sequence length="254" mass="28774">MKKASVRKLSSYDKFSSSLEKLNKQLTDIIADLHFAPTELAAKNLIKENKPTKSIFITGNTIIDTLNMTLDKNYYHPVFNSVKNKKLILLTIHRKENLNKIDEIFNVIQKIIHKFQDVIILYPVPLNPEIQKKAKFFLGNQERIIFTSPLSIYDFHNLIAKSYLILTDSRGIQEKAPSLNVPVVILGNATERPEGLETGASVLVGTKPDNIYTKVYDLLTNPVVYKEMSNAINPYGNGNASEKIIRIILKYLGI</sequence>
<dbReference type="Pfam" id="PF02350">
    <property type="entry name" value="Epimerase_2"/>
    <property type="match status" value="1"/>
</dbReference>
<geneLocation type="plasmid" evidence="6 7">
    <name>pBMB0231</name>
</geneLocation>
<dbReference type="EC" id="5.1.3.14" evidence="3"/>
<reference evidence="6 7" key="1">
    <citation type="submission" date="2013-05" db="EMBL/GenBank/DDBJ databases">
        <title>Complete genome sequence of Bacillus thuringiensis YBT-1518, a typical strain with high toxicity to nematode.</title>
        <authorList>
            <person name="Wang P."/>
            <person name="Zhang C."/>
            <person name="Guo M."/>
            <person name="Guo S."/>
            <person name="Zhu Y."/>
            <person name="Zheng J."/>
            <person name="Zhu L."/>
            <person name="Ruan L."/>
            <person name="Peng D."/>
            <person name="Sun M."/>
        </authorList>
    </citation>
    <scope>NUCLEOTIDE SEQUENCE [LARGE SCALE GENOMIC DNA]</scope>
    <source>
        <strain evidence="6 7">YBT-1518</strain>
        <plasmid evidence="6 7">pBMB0231</plasmid>
    </source>
</reference>
<dbReference type="EMBL" id="CP005938">
    <property type="protein sequence ID" value="AHA75486.1"/>
    <property type="molecule type" value="Genomic_DNA"/>
</dbReference>
<evidence type="ECO:0000256" key="4">
    <source>
        <dbReference type="RuleBase" id="RU003513"/>
    </source>
</evidence>
<gene>
    <name evidence="6" type="ORF">YBT1518_34026</name>
</gene>
<evidence type="ECO:0000256" key="1">
    <source>
        <dbReference type="ARBA" id="ARBA00023235"/>
    </source>
</evidence>
<dbReference type="AlphaFoldDB" id="A0A9W3KJR6"/>
<proteinExistence type="inferred from homology"/>
<feature type="domain" description="UDP-N-acetylglucosamine 2-epimerase" evidence="5">
    <location>
        <begin position="11"/>
        <end position="248"/>
    </location>
</feature>
<protein>
    <recommendedName>
        <fullName evidence="3">UDP-N-acetylglucosamine 2-epimerase (non-hydrolyzing)</fullName>
        <ecNumber evidence="3">5.1.3.14</ecNumber>
    </recommendedName>
</protein>
<dbReference type="Proteomes" id="UP000018566">
    <property type="component" value="Plasmid pBMB0231"/>
</dbReference>
<evidence type="ECO:0000313" key="6">
    <source>
        <dbReference type="EMBL" id="AHA75486.1"/>
    </source>
</evidence>
<comment type="similarity">
    <text evidence="2 4">Belongs to the UDP-N-acetylglucosamine 2-epimerase family.</text>
</comment>
<keyword evidence="6" id="KW-0614">Plasmid</keyword>
<dbReference type="KEGG" id="bthu:YBT1518_34026"/>
<evidence type="ECO:0000256" key="3">
    <source>
        <dbReference type="ARBA" id="ARBA00038858"/>
    </source>
</evidence>
<dbReference type="InterPro" id="IPR003331">
    <property type="entry name" value="UDP_GlcNAc_Epimerase_2_dom"/>
</dbReference>
<evidence type="ECO:0000256" key="2">
    <source>
        <dbReference type="ARBA" id="ARBA00038209"/>
    </source>
</evidence>
<dbReference type="NCBIfam" id="TIGR00236">
    <property type="entry name" value="wecB"/>
    <property type="match status" value="1"/>
</dbReference>
<organism evidence="6 7">
    <name type="scientific">Bacillus thuringiensis YBT-1518</name>
    <dbReference type="NCBI Taxonomy" id="529122"/>
    <lineage>
        <taxon>Bacteria</taxon>
        <taxon>Bacillati</taxon>
        <taxon>Bacillota</taxon>
        <taxon>Bacilli</taxon>
        <taxon>Bacillales</taxon>
        <taxon>Bacillaceae</taxon>
        <taxon>Bacillus</taxon>
        <taxon>Bacillus cereus group</taxon>
    </lineage>
</organism>
<dbReference type="Gene3D" id="3.40.50.2000">
    <property type="entry name" value="Glycogen Phosphorylase B"/>
    <property type="match status" value="2"/>
</dbReference>
<evidence type="ECO:0000313" key="7">
    <source>
        <dbReference type="Proteomes" id="UP000018566"/>
    </source>
</evidence>
<accession>A0A9W3KJR6</accession>
<name>A0A9W3KJR6_BACTU</name>
<dbReference type="PANTHER" id="PTHR43174:SF2">
    <property type="entry name" value="UDP-N-ACETYLGLUCOSAMINE 2-EPIMERASE"/>
    <property type="match status" value="1"/>
</dbReference>
<keyword evidence="1 4" id="KW-0413">Isomerase</keyword>
<evidence type="ECO:0000259" key="5">
    <source>
        <dbReference type="Pfam" id="PF02350"/>
    </source>
</evidence>